<dbReference type="SUPFAM" id="SSF56112">
    <property type="entry name" value="Protein kinase-like (PK-like)"/>
    <property type="match status" value="3"/>
</dbReference>
<feature type="domain" description="Protein kinase" evidence="7">
    <location>
        <begin position="1"/>
        <end position="122"/>
    </location>
</feature>
<protein>
    <submittedName>
        <fullName evidence="8">Kinase-like domain-containing protein</fullName>
    </submittedName>
</protein>
<dbReference type="GO" id="GO:0004674">
    <property type="term" value="F:protein serine/threonine kinase activity"/>
    <property type="evidence" value="ECO:0007669"/>
    <property type="project" value="TreeGrafter"/>
</dbReference>
<evidence type="ECO:0000256" key="6">
    <source>
        <dbReference type="SAM" id="Phobius"/>
    </source>
</evidence>
<dbReference type="PROSITE" id="PS50011">
    <property type="entry name" value="PROTEIN_KINASE_DOM"/>
    <property type="match status" value="3"/>
</dbReference>
<feature type="region of interest" description="Disordered" evidence="5">
    <location>
        <begin position="22"/>
        <end position="41"/>
    </location>
</feature>
<gene>
    <name evidence="8" type="ORF">F5891DRAFT_1004841</name>
</gene>
<feature type="domain" description="Protein kinase" evidence="7">
    <location>
        <begin position="438"/>
        <end position="734"/>
    </location>
</feature>
<feature type="transmembrane region" description="Helical" evidence="6">
    <location>
        <begin position="218"/>
        <end position="240"/>
    </location>
</feature>
<dbReference type="GO" id="GO:0005524">
    <property type="term" value="F:ATP binding"/>
    <property type="evidence" value="ECO:0007669"/>
    <property type="project" value="InterPro"/>
</dbReference>
<dbReference type="InterPro" id="IPR008266">
    <property type="entry name" value="Tyr_kinase_AS"/>
</dbReference>
<feature type="compositionally biased region" description="Acidic residues" evidence="5">
    <location>
        <begin position="28"/>
        <end position="37"/>
    </location>
</feature>
<dbReference type="Pfam" id="PF07714">
    <property type="entry name" value="PK_Tyr_Ser-Thr"/>
    <property type="match status" value="3"/>
</dbReference>
<name>A0AAD4EHE0_9AGAM</name>
<organism evidence="8 9">
    <name type="scientific">Suillus fuscotomentosus</name>
    <dbReference type="NCBI Taxonomy" id="1912939"/>
    <lineage>
        <taxon>Eukaryota</taxon>
        <taxon>Fungi</taxon>
        <taxon>Dikarya</taxon>
        <taxon>Basidiomycota</taxon>
        <taxon>Agaricomycotina</taxon>
        <taxon>Agaricomycetes</taxon>
        <taxon>Agaricomycetidae</taxon>
        <taxon>Boletales</taxon>
        <taxon>Suillineae</taxon>
        <taxon>Suillaceae</taxon>
        <taxon>Suillus</taxon>
    </lineage>
</organism>
<feature type="domain" description="Protein kinase" evidence="7">
    <location>
        <begin position="152"/>
        <end position="424"/>
    </location>
</feature>
<accession>A0AAD4EHE0</accession>
<comment type="caution">
    <text evidence="8">The sequence shown here is derived from an EMBL/GenBank/DDBJ whole genome shotgun (WGS) entry which is preliminary data.</text>
</comment>
<reference evidence="8" key="1">
    <citation type="journal article" date="2020" name="New Phytol.">
        <title>Comparative genomics reveals dynamic genome evolution in host specialist ectomycorrhizal fungi.</title>
        <authorList>
            <person name="Lofgren L.A."/>
            <person name="Nguyen N.H."/>
            <person name="Vilgalys R."/>
            <person name="Ruytinx J."/>
            <person name="Liao H.L."/>
            <person name="Branco S."/>
            <person name="Kuo A."/>
            <person name="LaButti K."/>
            <person name="Lipzen A."/>
            <person name="Andreopoulos W."/>
            <person name="Pangilinan J."/>
            <person name="Riley R."/>
            <person name="Hundley H."/>
            <person name="Na H."/>
            <person name="Barry K."/>
            <person name="Grigoriev I.V."/>
            <person name="Stajich J.E."/>
            <person name="Kennedy P.G."/>
        </authorList>
    </citation>
    <scope>NUCLEOTIDE SEQUENCE</scope>
    <source>
        <strain evidence="8">FC203</strain>
    </source>
</reference>
<evidence type="ECO:0000256" key="4">
    <source>
        <dbReference type="ARBA" id="ARBA00022840"/>
    </source>
</evidence>
<evidence type="ECO:0000256" key="1">
    <source>
        <dbReference type="ARBA" id="ARBA00022679"/>
    </source>
</evidence>
<keyword evidence="9" id="KW-1185">Reference proteome</keyword>
<dbReference type="InterPro" id="IPR011009">
    <property type="entry name" value="Kinase-like_dom_sf"/>
</dbReference>
<dbReference type="Proteomes" id="UP001195769">
    <property type="component" value="Unassembled WGS sequence"/>
</dbReference>
<dbReference type="InterPro" id="IPR001245">
    <property type="entry name" value="Ser-Thr/Tyr_kinase_cat_dom"/>
</dbReference>
<dbReference type="EMBL" id="JABBWK010000005">
    <property type="protein sequence ID" value="KAG1906280.1"/>
    <property type="molecule type" value="Genomic_DNA"/>
</dbReference>
<keyword evidence="3 8" id="KW-0418">Kinase</keyword>
<dbReference type="InterPro" id="IPR051681">
    <property type="entry name" value="Ser/Thr_Kinases-Pseudokinases"/>
</dbReference>
<evidence type="ECO:0000313" key="9">
    <source>
        <dbReference type="Proteomes" id="UP001195769"/>
    </source>
</evidence>
<dbReference type="PANTHER" id="PTHR44329">
    <property type="entry name" value="SERINE/THREONINE-PROTEIN KINASE TNNI3K-RELATED"/>
    <property type="match status" value="1"/>
</dbReference>
<evidence type="ECO:0000256" key="5">
    <source>
        <dbReference type="SAM" id="MobiDB-lite"/>
    </source>
</evidence>
<keyword evidence="6" id="KW-1133">Transmembrane helix</keyword>
<dbReference type="RefSeq" id="XP_041231855.1">
    <property type="nucleotide sequence ID" value="XM_041360366.1"/>
</dbReference>
<keyword evidence="2" id="KW-0547">Nucleotide-binding</keyword>
<dbReference type="InterPro" id="IPR000719">
    <property type="entry name" value="Prot_kinase_dom"/>
</dbReference>
<dbReference type="AlphaFoldDB" id="A0AAD4EHE0"/>
<dbReference type="Gene3D" id="1.10.510.10">
    <property type="entry name" value="Transferase(Phosphotransferase) domain 1"/>
    <property type="match status" value="3"/>
</dbReference>
<dbReference type="PANTHER" id="PTHR44329:SF288">
    <property type="entry name" value="MITOGEN-ACTIVATED PROTEIN KINASE KINASE KINASE 20"/>
    <property type="match status" value="1"/>
</dbReference>
<keyword evidence="6" id="KW-0812">Transmembrane</keyword>
<proteinExistence type="predicted"/>
<evidence type="ECO:0000313" key="8">
    <source>
        <dbReference type="EMBL" id="KAG1906280.1"/>
    </source>
</evidence>
<keyword evidence="6" id="KW-0472">Membrane</keyword>
<sequence length="736" mass="82203">MILAESGNATFNSCPMGNVRWMPPEAFQDGDEDDDEAKDEKPTKAWDVYSYGCIMMQVFFGNQPYAWITNVISVMGALQKGRNPFRGYQSAGIGEEIQQIAQLCLSRNREDRPLIGQITEFLWSQTNIAKTVETMLLQLPVTVTRISQAVLTKCDYPNGLDVLGAALRYKWVHESRETEVAVKILRDNANGYNDMNRISNRICREVYVRKRLRHKAILALYGITAGFGIIPGPSFVYPWMAGGSLRDYLKQEHSVLPASQKLDILLEVARGIEYLHKQDVAHGNLTGDNIFLDGSGRVRIADFSRSVILAEADSDMFNEQLPGDARYTAPEFMFTGGRTGIPKPTKEGDVYSYGCVAILVLSGKAPYWWISKESQVLSERKKKGTSPFHPTAEIDEAHLNLLQQCLSAVKSRPSIEKVLYLVLVQSFGAADLTTSVKRLNNVHQNAGGFANVHRCSLSLRDIDAVQLAVFRYQSSSRSTCVDVAVKEIFLRGDTDTLTIINRLSREIKIWLKLKHENIVPLWGVADGFGFGFLPALLSPWLENGALSGYLEREHEMLSYNEKFALLKDIAQGLQYLHSRSITHGDLSGNNVLVDKDGKASLTDFGLSALVPERISQVALKPTCCGGTAHYMPPEYLAVDDEGNASAPVFSPKSDVYSFGGIMLQVLEGKVPYHYIHNQFAVMNNISRGIKPRRPPISVVIDSDWHFMQTCWSGDMEHRPSDEDILKFVEGRTRIQS</sequence>
<evidence type="ECO:0000259" key="7">
    <source>
        <dbReference type="PROSITE" id="PS50011"/>
    </source>
</evidence>
<evidence type="ECO:0000256" key="2">
    <source>
        <dbReference type="ARBA" id="ARBA00022741"/>
    </source>
</evidence>
<evidence type="ECO:0000256" key="3">
    <source>
        <dbReference type="ARBA" id="ARBA00022777"/>
    </source>
</evidence>
<dbReference type="PROSITE" id="PS00109">
    <property type="entry name" value="PROTEIN_KINASE_TYR"/>
    <property type="match status" value="1"/>
</dbReference>
<dbReference type="GeneID" id="64654664"/>
<keyword evidence="4" id="KW-0067">ATP-binding</keyword>
<keyword evidence="1" id="KW-0808">Transferase</keyword>